<reference evidence="2 3" key="1">
    <citation type="submission" date="2020-08" db="EMBL/GenBank/DDBJ databases">
        <title>Cohnella phylogeny.</title>
        <authorList>
            <person name="Dunlap C."/>
        </authorList>
    </citation>
    <scope>NUCLEOTIDE SEQUENCE [LARGE SCALE GENOMIC DNA]</scope>
    <source>
        <strain evidence="2 3">DSM 25241</strain>
    </source>
</reference>
<keyword evidence="1" id="KW-0812">Transmembrane</keyword>
<dbReference type="PANTHER" id="PTHR40070:SF1">
    <property type="entry name" value="UPF0478 PROTEIN YTXG"/>
    <property type="match status" value="1"/>
</dbReference>
<organism evidence="2 3">
    <name type="scientific">Cohnella thailandensis</name>
    <dbReference type="NCBI Taxonomy" id="557557"/>
    <lineage>
        <taxon>Bacteria</taxon>
        <taxon>Bacillati</taxon>
        <taxon>Bacillota</taxon>
        <taxon>Bacilli</taxon>
        <taxon>Bacillales</taxon>
        <taxon>Paenibacillaceae</taxon>
        <taxon>Cohnella</taxon>
    </lineage>
</organism>
<gene>
    <name evidence="2" type="ORF">H7B67_27455</name>
</gene>
<proteinExistence type="predicted"/>
<protein>
    <submittedName>
        <fullName evidence="2">DUF948 domain-containing protein</fullName>
    </submittedName>
</protein>
<comment type="caution">
    <text evidence="2">The sequence shown here is derived from an EMBL/GenBank/DDBJ whole genome shotgun (WGS) entry which is preliminary data.</text>
</comment>
<keyword evidence="3" id="KW-1185">Reference proteome</keyword>
<feature type="transmembrane region" description="Helical" evidence="1">
    <location>
        <begin position="6"/>
        <end position="26"/>
    </location>
</feature>
<dbReference type="AlphaFoldDB" id="A0A841T9J3"/>
<evidence type="ECO:0000256" key="1">
    <source>
        <dbReference type="SAM" id="Phobius"/>
    </source>
</evidence>
<sequence>MTAQALYGASALIAAVSFAVLCVFLIRTLTSARQTLDSLKTTIEGASDTVESIRGKVEELTTNVNEISVNVKEKLHAADALFDAARDAGATIQETAHTAKELADRFTKAVKEQSREKENKWAEWIRIGVRLVTAARSHLKASREQSSGRLSRSEA</sequence>
<dbReference type="EMBL" id="JACJVQ010000025">
    <property type="protein sequence ID" value="MBB6637881.1"/>
    <property type="molecule type" value="Genomic_DNA"/>
</dbReference>
<dbReference type="Proteomes" id="UP000535838">
    <property type="component" value="Unassembled WGS sequence"/>
</dbReference>
<dbReference type="PANTHER" id="PTHR40070">
    <property type="entry name" value="UPF0478 PROTEIN YTXG"/>
    <property type="match status" value="1"/>
</dbReference>
<dbReference type="SUPFAM" id="SSF58104">
    <property type="entry name" value="Methyl-accepting chemotaxis protein (MCP) signaling domain"/>
    <property type="match status" value="1"/>
</dbReference>
<evidence type="ECO:0000313" key="2">
    <source>
        <dbReference type="EMBL" id="MBB6637881.1"/>
    </source>
</evidence>
<dbReference type="RefSeq" id="WP_185123093.1">
    <property type="nucleotide sequence ID" value="NZ_JACJVQ010000025.1"/>
</dbReference>
<keyword evidence="1" id="KW-1133">Transmembrane helix</keyword>
<dbReference type="InterPro" id="IPR009293">
    <property type="entry name" value="UPF0478"/>
</dbReference>
<dbReference type="Pfam" id="PF06103">
    <property type="entry name" value="DUF948"/>
    <property type="match status" value="1"/>
</dbReference>
<accession>A0A841T9J3</accession>
<evidence type="ECO:0000313" key="3">
    <source>
        <dbReference type="Proteomes" id="UP000535838"/>
    </source>
</evidence>
<keyword evidence="1" id="KW-0472">Membrane</keyword>
<name>A0A841T9J3_9BACL</name>
<dbReference type="Gene3D" id="1.10.287.950">
    <property type="entry name" value="Methyl-accepting chemotaxis protein"/>
    <property type="match status" value="1"/>
</dbReference>